<dbReference type="PANTHER" id="PTHR10039">
    <property type="entry name" value="AMELOGENIN"/>
    <property type="match status" value="1"/>
</dbReference>
<reference evidence="6" key="1">
    <citation type="submission" date="2017-09" db="EMBL/GenBank/DDBJ databases">
        <title>Polyketide synthases of a Diaporthe helianthi virulent isolate.</title>
        <authorList>
            <person name="Baroncelli R."/>
        </authorList>
    </citation>
    <scope>NUCLEOTIDE SEQUENCE [LARGE SCALE GENOMIC DNA]</scope>
    <source>
        <strain evidence="6">7/96</strain>
    </source>
</reference>
<dbReference type="SUPFAM" id="SSF52540">
    <property type="entry name" value="P-loop containing nucleoside triphosphate hydrolases"/>
    <property type="match status" value="1"/>
</dbReference>
<dbReference type="Pfam" id="PF24883">
    <property type="entry name" value="NPHP3_N"/>
    <property type="match status" value="1"/>
</dbReference>
<dbReference type="PROSITE" id="PS50082">
    <property type="entry name" value="WD_REPEATS_2"/>
    <property type="match status" value="1"/>
</dbReference>
<evidence type="ECO:0000256" key="1">
    <source>
        <dbReference type="ARBA" id="ARBA00022737"/>
    </source>
</evidence>
<keyword evidence="2" id="KW-0853">WD repeat</keyword>
<name>A0A2P5HQ08_DIAHE</name>
<feature type="compositionally biased region" description="Low complexity" evidence="3">
    <location>
        <begin position="18"/>
        <end position="29"/>
    </location>
</feature>
<dbReference type="Gene3D" id="3.40.50.1820">
    <property type="entry name" value="alpha/beta hydrolase"/>
    <property type="match status" value="1"/>
</dbReference>
<dbReference type="InterPro" id="IPR029058">
    <property type="entry name" value="AB_hydrolase_fold"/>
</dbReference>
<feature type="compositionally biased region" description="Basic residues" evidence="3">
    <location>
        <begin position="1"/>
        <end position="10"/>
    </location>
</feature>
<evidence type="ECO:0000256" key="2">
    <source>
        <dbReference type="PROSITE-ProRule" id="PRU00221"/>
    </source>
</evidence>
<dbReference type="InterPro" id="IPR027417">
    <property type="entry name" value="P-loop_NTPase"/>
</dbReference>
<feature type="region of interest" description="Disordered" evidence="3">
    <location>
        <begin position="1"/>
        <end position="85"/>
    </location>
</feature>
<dbReference type="SUPFAM" id="SSF53474">
    <property type="entry name" value="alpha/beta-Hydrolases"/>
    <property type="match status" value="1"/>
</dbReference>
<evidence type="ECO:0000256" key="3">
    <source>
        <dbReference type="SAM" id="MobiDB-lite"/>
    </source>
</evidence>
<dbReference type="EMBL" id="MAVT02001022">
    <property type="protein sequence ID" value="POS72340.1"/>
    <property type="molecule type" value="Genomic_DNA"/>
</dbReference>
<feature type="repeat" description="WD" evidence="2">
    <location>
        <begin position="1179"/>
        <end position="1211"/>
    </location>
</feature>
<dbReference type="InterPro" id="IPR056884">
    <property type="entry name" value="NPHP3-like_N"/>
</dbReference>
<evidence type="ECO:0000313" key="7">
    <source>
        <dbReference type="Proteomes" id="UP000094444"/>
    </source>
</evidence>
<dbReference type="SMART" id="SM00320">
    <property type="entry name" value="WD40"/>
    <property type="match status" value="3"/>
</dbReference>
<dbReference type="OrthoDB" id="1658288at2759"/>
<dbReference type="InterPro" id="IPR054471">
    <property type="entry name" value="GPIID_WHD"/>
</dbReference>
<dbReference type="Gene3D" id="3.40.50.300">
    <property type="entry name" value="P-loop containing nucleotide triphosphate hydrolases"/>
    <property type="match status" value="1"/>
</dbReference>
<protein>
    <submittedName>
        <fullName evidence="6">Uncharacterized protein</fullName>
    </submittedName>
</protein>
<dbReference type="PANTHER" id="PTHR10039:SF16">
    <property type="entry name" value="GPI INOSITOL-DEACYLASE"/>
    <property type="match status" value="1"/>
</dbReference>
<gene>
    <name evidence="6" type="ORF">DHEL01_v209267</name>
</gene>
<dbReference type="InterPro" id="IPR015943">
    <property type="entry name" value="WD40/YVTN_repeat-like_dom_sf"/>
</dbReference>
<dbReference type="InterPro" id="IPR001680">
    <property type="entry name" value="WD40_rpt"/>
</dbReference>
<evidence type="ECO:0000313" key="6">
    <source>
        <dbReference type="EMBL" id="POS72340.1"/>
    </source>
</evidence>
<dbReference type="SUPFAM" id="SSF75011">
    <property type="entry name" value="3-carboxy-cis,cis-mucoante lactonizing enzyme"/>
    <property type="match status" value="1"/>
</dbReference>
<feature type="compositionally biased region" description="Polar residues" evidence="3">
    <location>
        <begin position="66"/>
        <end position="85"/>
    </location>
</feature>
<dbReference type="InParanoid" id="A0A2P5HQ08"/>
<keyword evidence="1" id="KW-0677">Repeat</keyword>
<keyword evidence="7" id="KW-1185">Reference proteome</keyword>
<organism evidence="6 7">
    <name type="scientific">Diaporthe helianthi</name>
    <dbReference type="NCBI Taxonomy" id="158607"/>
    <lineage>
        <taxon>Eukaryota</taxon>
        <taxon>Fungi</taxon>
        <taxon>Dikarya</taxon>
        <taxon>Ascomycota</taxon>
        <taxon>Pezizomycotina</taxon>
        <taxon>Sordariomycetes</taxon>
        <taxon>Sordariomycetidae</taxon>
        <taxon>Diaporthales</taxon>
        <taxon>Diaporthaceae</taxon>
        <taxon>Diaporthe</taxon>
    </lineage>
</organism>
<feature type="domain" description="GPI inositol-deacylase winged helix" evidence="4">
    <location>
        <begin position="675"/>
        <end position="742"/>
    </location>
</feature>
<proteinExistence type="predicted"/>
<accession>A0A2P5HQ08</accession>
<evidence type="ECO:0000259" key="4">
    <source>
        <dbReference type="Pfam" id="PF22939"/>
    </source>
</evidence>
<dbReference type="Pfam" id="PF22939">
    <property type="entry name" value="WHD_GPIID"/>
    <property type="match status" value="1"/>
</dbReference>
<feature type="domain" description="Nephrocystin 3-like N-terminal" evidence="5">
    <location>
        <begin position="393"/>
        <end position="555"/>
    </location>
</feature>
<comment type="caution">
    <text evidence="6">The sequence shown here is derived from an EMBL/GenBank/DDBJ whole genome shotgun (WGS) entry which is preliminary data.</text>
</comment>
<dbReference type="Gene3D" id="2.130.10.10">
    <property type="entry name" value="YVTN repeat-like/Quinoprotein amine dehydrogenase"/>
    <property type="match status" value="2"/>
</dbReference>
<sequence>MFKRLRSKKVRSQDNDAESSSKTSSALESGPGVTVTPGYAGTPAYYGSDVPPEGVLSTVKPPLSLPATSRSSVSRGPSPARDSSTLGLHVLHEPQATSLDIIFVHGLGGDSRRTWSKNHDPRLFWPELWLPFEPGLATAQVLTFGYDANWRGASRSVSNISDFAKELLFEMRFAKGRSNEDLGLGTRPIIFVVHSMGGLVVKKAFLLGLHDENYSKMVSAVSAIIFLSTPHRGSNLAETLNRVLSASFQSPKSFISDITKSSPAIEEINEQFRHHVSRLSIWSFYETLSTSIGPKKMMVLEKESSVLGYPTEISRPLQADHHDVCKYASPADSNYISVRNAILSLATTLHSDVAHADQGKDDDGEDSVLEHLAQICPTSEDDYHSIQRNWVPNTCTWVLRNPEIVSWLEPNPEASVLWYSAPPANGKSTIAAFMVHHVKKSGLPCQFFFFRHSDHNKRSVASCFRALIYQIASDMKPFRRELSRMPRSSWGLDSSADAAMMWRTMFEKVLRKTVSNAIYWVIDALDECESPRPLFECLRSIRDAHLPLRILLFSRNTDVISTGIDRISLSVPVGRIEKTNQDHNREDIKLLVQQELRSMRGGSDFKENLTKQLLSRCEGNFLWTKLVLDEILRCHTEEDINGVLGEVPDDMTELYRHMENNLVSNSRKPTRPLILALFRWTVCAQRPLDLNEMSQALQPQFSHFMDLRWTIKDTCGQFLQVHDNDRIDLIHHTAREYLTRTSDGEFRVESKKSHGILFQRTVEVLSQPRLRWTLMQGRHIVRENEPLVYYSAVNWSYHLGHSNQASEAYIDLLAEFFLKPTVLTWIHALAMLGRLEILVKTSRVIGSYVQTVRRMNASKHPMQHRLTDIQLLEDWSVDLIKIVGNFGPQIVSCPHVIYDVIPALCPGESVFSRTFYSPDTATIRTRGNESADWDDNLARLALPGSSKCYKISCAGRYLAVLALGPPGTVHVWDTVNFEQVCIVEHGEAVVSMILNARGTMLATYGLKTTKIWSIPSAALVGSSANPRYVKAKALVFTEGDRGLLLGGDDNVIRSTSLERFAEGWEIFNPKLLKETVPLEGAIINSPMCIAFNNDISLVGVSYRGAPLSVWNLLDGRCLSRCYRSKSFQDDRRRSSYTPSNTATWWGVDRFTWNPVTDHVLGVYRDGCVFKWHPLTNENVEAPNARADEIAASPDGKLFATSSSSGAVRVWNFAYFTIIYQLSSDDIVAQLAFSTDSRRFYDLRGSSVNVWESNSLARFFDQEEQVTSDTNSEDRSTTEMSKFSEARLVPFEVITAFSPTPDGLLYAVSYKNGAVNLFEKGQVNATELAKFHSFFNVQHIRWSKDGKHVAVCDVAGRIDSISVRRENAGTGELQVSNLPSPEVLLEDQSIHELLFSWDCLHVIIVTTRRIFVCSFVTGSLLASKDIESCTSRAWMLHPSQPDLLLAFGHQDVHAYRWKDLECQWSRHYQYQTQITETGKPEEDSSSLAMALMEVEFSEMSMSGVAITATLTQDGKHVLVSETSSSNTKDKQPRLLTFKLDSLIASEDGQTFQPVGCTSVATEICARIKIVLGILAGSKLVFLDHDLWVCTYSLEPNAHGKNWTQKIQRLYFIPRDWVGEVSLATCTLMQDGTLFWPRNDSVVIIECNPDDSRLAYLN</sequence>
<dbReference type="SUPFAM" id="SSF69322">
    <property type="entry name" value="Tricorn protease domain 2"/>
    <property type="match status" value="1"/>
</dbReference>
<dbReference type="Proteomes" id="UP000094444">
    <property type="component" value="Unassembled WGS sequence"/>
</dbReference>
<evidence type="ECO:0000259" key="5">
    <source>
        <dbReference type="Pfam" id="PF24883"/>
    </source>
</evidence>